<dbReference type="AlphaFoldDB" id="A0AAN7ZI63"/>
<dbReference type="EMBL" id="JAVRBK010000007">
    <property type="protein sequence ID" value="KAK5641031.1"/>
    <property type="molecule type" value="Genomic_DNA"/>
</dbReference>
<accession>A0AAN7ZI63</accession>
<dbReference type="InterPro" id="IPR040357">
    <property type="entry name" value="Vma22/CCDC115"/>
</dbReference>
<reference evidence="2 3" key="1">
    <citation type="journal article" date="2024" name="Insects">
        <title>An Improved Chromosome-Level Genome Assembly of the Firefly Pyrocoelia pectoralis.</title>
        <authorList>
            <person name="Fu X."/>
            <person name="Meyer-Rochow V.B."/>
            <person name="Ballantyne L."/>
            <person name="Zhu X."/>
        </authorList>
    </citation>
    <scope>NUCLEOTIDE SEQUENCE [LARGE SCALE GENOMIC DNA]</scope>
    <source>
        <strain evidence="2">XCY_ONT2</strain>
    </source>
</reference>
<dbReference type="PANTHER" id="PTHR31996">
    <property type="entry name" value="COILED-COIL DOMAIN-CONTAINING PROTEIN 115"/>
    <property type="match status" value="1"/>
</dbReference>
<dbReference type="GO" id="GO:0070072">
    <property type="term" value="P:vacuolar proton-transporting V-type ATPase complex assembly"/>
    <property type="evidence" value="ECO:0007669"/>
    <property type="project" value="InterPro"/>
</dbReference>
<evidence type="ECO:0000313" key="3">
    <source>
        <dbReference type="Proteomes" id="UP001329430"/>
    </source>
</evidence>
<evidence type="ECO:0000256" key="1">
    <source>
        <dbReference type="ARBA" id="ARBA00093634"/>
    </source>
</evidence>
<evidence type="ECO:0000313" key="2">
    <source>
        <dbReference type="EMBL" id="KAK5641031.1"/>
    </source>
</evidence>
<proteinExistence type="predicted"/>
<name>A0AAN7ZI63_9COLE</name>
<sequence length="163" mass="18751">MSELQKISLLLDKLCLEAFILMEQHIETKINLERCMCDGETYLAKSRYIMGQNSVSALQLPTEDSPEVDPLAVVHAHKDDSVYGQKLLELELKKKPSDPDDHYQNPLRWFGVLVPQDLQKAQAKYKQALSWCVQSVNVQTKLNETCTKIQELKNYKLKLTTKE</sequence>
<keyword evidence="3" id="KW-1185">Reference proteome</keyword>
<dbReference type="Gene3D" id="1.10.287.3240">
    <property type="match status" value="1"/>
</dbReference>
<gene>
    <name evidence="2" type="ORF">RI129_009578</name>
</gene>
<dbReference type="GO" id="GO:0051082">
    <property type="term" value="F:unfolded protein binding"/>
    <property type="evidence" value="ECO:0007669"/>
    <property type="project" value="TreeGrafter"/>
</dbReference>
<protein>
    <recommendedName>
        <fullName evidence="1">Vacuolar ATPase assembly protein VMA22</fullName>
    </recommendedName>
</protein>
<dbReference type="PANTHER" id="PTHR31996:SF2">
    <property type="entry name" value="COILED-COIL DOMAIN-CONTAINING PROTEIN 115"/>
    <property type="match status" value="1"/>
</dbReference>
<organism evidence="2 3">
    <name type="scientific">Pyrocoelia pectoralis</name>
    <dbReference type="NCBI Taxonomy" id="417401"/>
    <lineage>
        <taxon>Eukaryota</taxon>
        <taxon>Metazoa</taxon>
        <taxon>Ecdysozoa</taxon>
        <taxon>Arthropoda</taxon>
        <taxon>Hexapoda</taxon>
        <taxon>Insecta</taxon>
        <taxon>Pterygota</taxon>
        <taxon>Neoptera</taxon>
        <taxon>Endopterygota</taxon>
        <taxon>Coleoptera</taxon>
        <taxon>Polyphaga</taxon>
        <taxon>Elateriformia</taxon>
        <taxon>Elateroidea</taxon>
        <taxon>Lampyridae</taxon>
        <taxon>Lampyrinae</taxon>
        <taxon>Pyrocoelia</taxon>
    </lineage>
</organism>
<dbReference type="Proteomes" id="UP001329430">
    <property type="component" value="Chromosome 7"/>
</dbReference>
<comment type="caution">
    <text evidence="2">The sequence shown here is derived from an EMBL/GenBank/DDBJ whole genome shotgun (WGS) entry which is preliminary data.</text>
</comment>